<proteinExistence type="predicted"/>
<accession>M6HSK6</accession>
<dbReference type="AlphaFoldDB" id="M6HSK6"/>
<reference evidence="1 2" key="1">
    <citation type="submission" date="2013-01" db="EMBL/GenBank/DDBJ databases">
        <authorList>
            <person name="Harkins D.M."/>
            <person name="Durkin A.S."/>
            <person name="Brinkac L.M."/>
            <person name="Haft D.H."/>
            <person name="Selengut J.D."/>
            <person name="Sanka R."/>
            <person name="DePew J."/>
            <person name="Purushe J."/>
            <person name="Tulsiani S.M."/>
            <person name="Graham G.C."/>
            <person name="Burns M.-A."/>
            <person name="Dohnt M.F."/>
            <person name="Smythe L.D."/>
            <person name="McKay D.B."/>
            <person name="Craig S.B."/>
            <person name="Vinetz J.M."/>
            <person name="Sutton G.G."/>
            <person name="Nierman W.C."/>
            <person name="Fouts D.E."/>
        </authorList>
    </citation>
    <scope>NUCLEOTIDE SEQUENCE [LARGE SCALE GENOMIC DNA]</scope>
    <source>
        <strain evidence="1 2">LT2156</strain>
    </source>
</reference>
<dbReference type="EMBL" id="AFMF02000038">
    <property type="protein sequence ID" value="EMM93911.1"/>
    <property type="molecule type" value="Genomic_DNA"/>
</dbReference>
<protein>
    <submittedName>
        <fullName evidence="1">Uncharacterized protein</fullName>
    </submittedName>
</protein>
<evidence type="ECO:0000313" key="2">
    <source>
        <dbReference type="Proteomes" id="UP000012089"/>
    </source>
</evidence>
<sequence length="84" mass="9830">MTFKDQIIYFAGSAYDSKNRQSFPDVPTDLIVYLKTCKNNNIWSLGDTHNAPDIVLLRKIEQLKWINLLVSPSMTNKYPYYLKQ</sequence>
<comment type="caution">
    <text evidence="1">The sequence shown here is derived from an EMBL/GenBank/DDBJ whole genome shotgun (WGS) entry which is preliminary data.</text>
</comment>
<name>M6HSK6_LEPIR</name>
<organism evidence="1 2">
    <name type="scientific">Leptospira interrogans serovar Zanoni str. LT2156</name>
    <dbReference type="NCBI Taxonomy" id="1001601"/>
    <lineage>
        <taxon>Bacteria</taxon>
        <taxon>Pseudomonadati</taxon>
        <taxon>Spirochaetota</taxon>
        <taxon>Spirochaetia</taxon>
        <taxon>Leptospirales</taxon>
        <taxon>Leptospiraceae</taxon>
        <taxon>Leptospira</taxon>
    </lineage>
</organism>
<gene>
    <name evidence="1" type="ORF">LEP1GSC158_4244</name>
</gene>
<dbReference type="Proteomes" id="UP000012089">
    <property type="component" value="Unassembled WGS sequence"/>
</dbReference>
<evidence type="ECO:0000313" key="1">
    <source>
        <dbReference type="EMBL" id="EMM93911.1"/>
    </source>
</evidence>